<gene>
    <name evidence="1" type="ORF">EDS130_LOCUS46359</name>
</gene>
<reference evidence="1" key="1">
    <citation type="submission" date="2021-02" db="EMBL/GenBank/DDBJ databases">
        <authorList>
            <person name="Nowell W R."/>
        </authorList>
    </citation>
    <scope>NUCLEOTIDE SEQUENCE</scope>
</reference>
<name>A0A815XFR5_ADIRI</name>
<dbReference type="AlphaFoldDB" id="A0A815XFR5"/>
<dbReference type="Proteomes" id="UP000663852">
    <property type="component" value="Unassembled WGS sequence"/>
</dbReference>
<evidence type="ECO:0008006" key="3">
    <source>
        <dbReference type="Google" id="ProtNLM"/>
    </source>
</evidence>
<sequence length="210" mass="23598">MTENNNAQEQMEVTSSTLSPRILKKKKGIFRKEWLSINEYSSWLQEVKHDSTKARCKSCLKTFSVHSDGKSAVKKHMISNGHKNSMKSFDENKFSLSQFITPENELDKISAAERVLVFHGVKHGHSYRSQQCTADLARSIFASSSVAKSMSCGKTKARSIACNILGPYFTKQIVHDLSKARYYSLSVDASNKGNCKTFPFAIQHFSEMGV</sequence>
<evidence type="ECO:0000313" key="2">
    <source>
        <dbReference type="Proteomes" id="UP000663852"/>
    </source>
</evidence>
<evidence type="ECO:0000313" key="1">
    <source>
        <dbReference type="EMBL" id="CAF1556925.1"/>
    </source>
</evidence>
<dbReference type="OrthoDB" id="6159421at2759"/>
<dbReference type="EMBL" id="CAJNOJ010002039">
    <property type="protein sequence ID" value="CAF1556925.1"/>
    <property type="molecule type" value="Genomic_DNA"/>
</dbReference>
<dbReference type="PANTHER" id="PTHR37162">
    <property type="entry name" value="HAT FAMILY DIMERISATION DOMAINCONTAINING PROTEIN-RELATED"/>
    <property type="match status" value="1"/>
</dbReference>
<dbReference type="PANTHER" id="PTHR37162:SF6">
    <property type="entry name" value="BED-TYPE DOMAIN-CONTAINING PROTEIN"/>
    <property type="match status" value="1"/>
</dbReference>
<feature type="non-terminal residue" evidence="1">
    <location>
        <position position="210"/>
    </location>
</feature>
<accession>A0A815XFR5</accession>
<proteinExistence type="predicted"/>
<organism evidence="1 2">
    <name type="scientific">Adineta ricciae</name>
    <name type="common">Rotifer</name>
    <dbReference type="NCBI Taxonomy" id="249248"/>
    <lineage>
        <taxon>Eukaryota</taxon>
        <taxon>Metazoa</taxon>
        <taxon>Spiralia</taxon>
        <taxon>Gnathifera</taxon>
        <taxon>Rotifera</taxon>
        <taxon>Eurotatoria</taxon>
        <taxon>Bdelloidea</taxon>
        <taxon>Adinetida</taxon>
        <taxon>Adinetidae</taxon>
        <taxon>Adineta</taxon>
    </lineage>
</organism>
<protein>
    <recommendedName>
        <fullName evidence="3">BED-type domain-containing protein</fullName>
    </recommendedName>
</protein>
<feature type="non-terminal residue" evidence="1">
    <location>
        <position position="1"/>
    </location>
</feature>
<comment type="caution">
    <text evidence="1">The sequence shown here is derived from an EMBL/GenBank/DDBJ whole genome shotgun (WGS) entry which is preliminary data.</text>
</comment>